<keyword evidence="2" id="KW-1185">Reference proteome</keyword>
<reference evidence="1 2" key="1">
    <citation type="journal article" date="2022" name="New Phytol.">
        <title>Ecological generalism drives hyperdiversity of secondary metabolite gene clusters in xylarialean endophytes.</title>
        <authorList>
            <person name="Franco M.E.E."/>
            <person name="Wisecaver J.H."/>
            <person name="Arnold A.E."/>
            <person name="Ju Y.M."/>
            <person name="Slot J.C."/>
            <person name="Ahrendt S."/>
            <person name="Moore L.P."/>
            <person name="Eastman K.E."/>
            <person name="Scott K."/>
            <person name="Konkel Z."/>
            <person name="Mondo S.J."/>
            <person name="Kuo A."/>
            <person name="Hayes R.D."/>
            <person name="Haridas S."/>
            <person name="Andreopoulos B."/>
            <person name="Riley R."/>
            <person name="LaButti K."/>
            <person name="Pangilinan J."/>
            <person name="Lipzen A."/>
            <person name="Amirebrahimi M."/>
            <person name="Yan J."/>
            <person name="Adam C."/>
            <person name="Keymanesh K."/>
            <person name="Ng V."/>
            <person name="Louie K."/>
            <person name="Northen T."/>
            <person name="Drula E."/>
            <person name="Henrissat B."/>
            <person name="Hsieh H.M."/>
            <person name="Youens-Clark K."/>
            <person name="Lutzoni F."/>
            <person name="Miadlikowska J."/>
            <person name="Eastwood D.C."/>
            <person name="Hamelin R.C."/>
            <person name="Grigoriev I.V."/>
            <person name="U'Ren J.M."/>
        </authorList>
    </citation>
    <scope>NUCLEOTIDE SEQUENCE [LARGE SCALE GENOMIC DNA]</scope>
    <source>
        <strain evidence="1 2">CBS 119005</strain>
    </source>
</reference>
<dbReference type="Proteomes" id="UP001497700">
    <property type="component" value="Unassembled WGS sequence"/>
</dbReference>
<name>A0ACB9ZC00_9PEZI</name>
<organism evidence="1 2">
    <name type="scientific">Hypoxylon rubiginosum</name>
    <dbReference type="NCBI Taxonomy" id="110542"/>
    <lineage>
        <taxon>Eukaryota</taxon>
        <taxon>Fungi</taxon>
        <taxon>Dikarya</taxon>
        <taxon>Ascomycota</taxon>
        <taxon>Pezizomycotina</taxon>
        <taxon>Sordariomycetes</taxon>
        <taxon>Xylariomycetidae</taxon>
        <taxon>Xylariales</taxon>
        <taxon>Hypoxylaceae</taxon>
        <taxon>Hypoxylon</taxon>
    </lineage>
</organism>
<proteinExistence type="predicted"/>
<accession>A0ACB9ZC00</accession>
<evidence type="ECO:0000313" key="1">
    <source>
        <dbReference type="EMBL" id="KAI4869088.1"/>
    </source>
</evidence>
<evidence type="ECO:0000313" key="2">
    <source>
        <dbReference type="Proteomes" id="UP001497700"/>
    </source>
</evidence>
<protein>
    <submittedName>
        <fullName evidence="1">Uncharacterized protein</fullName>
    </submittedName>
</protein>
<comment type="caution">
    <text evidence="1">The sequence shown here is derived from an EMBL/GenBank/DDBJ whole genome shotgun (WGS) entry which is preliminary data.</text>
</comment>
<dbReference type="EMBL" id="MU393433">
    <property type="protein sequence ID" value="KAI4869088.1"/>
    <property type="molecule type" value="Genomic_DNA"/>
</dbReference>
<gene>
    <name evidence="1" type="ORF">F4820DRAFT_61979</name>
</gene>
<sequence>MTVITKKILLLVTLLSTSMALDPHEPRQPVSDELRDRQDGMEAICYGGDYYDCIASLSEQCSLSVDEDCSSHNSQLCACWCSCDQDECDVVLEPVPNYCH</sequence>